<evidence type="ECO:0000256" key="2">
    <source>
        <dbReference type="ARBA" id="ARBA00022692"/>
    </source>
</evidence>
<keyword evidence="7" id="KW-0732">Signal</keyword>
<dbReference type="PROSITE" id="PS51212">
    <property type="entry name" value="WSC"/>
    <property type="match status" value="1"/>
</dbReference>
<dbReference type="InterPro" id="IPR051694">
    <property type="entry name" value="Immunoregulatory_rcpt-like"/>
</dbReference>
<dbReference type="SMART" id="SM00321">
    <property type="entry name" value="WSC"/>
    <property type="match status" value="1"/>
</dbReference>
<dbReference type="GO" id="GO:0071944">
    <property type="term" value="C:cell periphery"/>
    <property type="evidence" value="ECO:0007669"/>
    <property type="project" value="UniProtKB-ARBA"/>
</dbReference>
<evidence type="ECO:0000256" key="1">
    <source>
        <dbReference type="ARBA" id="ARBA00004167"/>
    </source>
</evidence>
<dbReference type="InterPro" id="IPR002889">
    <property type="entry name" value="WSC_carb-bd"/>
</dbReference>
<keyword evidence="3 6" id="KW-1133">Transmembrane helix</keyword>
<feature type="compositionally biased region" description="Polar residues" evidence="5">
    <location>
        <begin position="354"/>
        <end position="363"/>
    </location>
</feature>
<evidence type="ECO:0000256" key="4">
    <source>
        <dbReference type="ARBA" id="ARBA00023136"/>
    </source>
</evidence>
<protein>
    <recommendedName>
        <fullName evidence="8">WSC domain-containing protein</fullName>
    </recommendedName>
</protein>
<dbReference type="GeneID" id="19403818"/>
<evidence type="ECO:0000256" key="3">
    <source>
        <dbReference type="ARBA" id="ARBA00022989"/>
    </source>
</evidence>
<dbReference type="OrthoDB" id="2537459at2759"/>
<evidence type="ECO:0000256" key="6">
    <source>
        <dbReference type="SAM" id="Phobius"/>
    </source>
</evidence>
<dbReference type="STRING" id="671987.R0IE89"/>
<proteinExistence type="predicted"/>
<dbReference type="PANTHER" id="PTHR15549">
    <property type="entry name" value="PAIRED IMMUNOGLOBULIN-LIKE TYPE 2 RECEPTOR"/>
    <property type="match status" value="1"/>
</dbReference>
<evidence type="ECO:0000256" key="5">
    <source>
        <dbReference type="SAM" id="MobiDB-lite"/>
    </source>
</evidence>
<dbReference type="Gene3D" id="1.20.5.510">
    <property type="entry name" value="Single helix bin"/>
    <property type="match status" value="1"/>
</dbReference>
<feature type="domain" description="WSC" evidence="8">
    <location>
        <begin position="28"/>
        <end position="118"/>
    </location>
</feature>
<feature type="chain" id="PRO_5004352913" description="WSC domain-containing protein" evidence="7">
    <location>
        <begin position="28"/>
        <end position="410"/>
    </location>
</feature>
<keyword evidence="4 6" id="KW-0472">Membrane</keyword>
<accession>R0IE89</accession>
<dbReference type="Pfam" id="PF01822">
    <property type="entry name" value="WSC"/>
    <property type="match status" value="1"/>
</dbReference>
<dbReference type="AlphaFoldDB" id="R0IE89"/>
<evidence type="ECO:0000313" key="10">
    <source>
        <dbReference type="Proteomes" id="UP000016935"/>
    </source>
</evidence>
<feature type="compositionally biased region" description="Polar residues" evidence="5">
    <location>
        <begin position="332"/>
        <end position="344"/>
    </location>
</feature>
<keyword evidence="10" id="KW-1185">Reference proteome</keyword>
<dbReference type="EMBL" id="KB908833">
    <property type="protein sequence ID" value="EOA83466.1"/>
    <property type="molecule type" value="Genomic_DNA"/>
</dbReference>
<gene>
    <name evidence="9" type="ORF">SETTUDRAFT_33758</name>
</gene>
<feature type="compositionally biased region" description="Pro residues" evidence="5">
    <location>
        <begin position="145"/>
        <end position="168"/>
    </location>
</feature>
<feature type="signal peptide" evidence="7">
    <location>
        <begin position="1"/>
        <end position="27"/>
    </location>
</feature>
<sequence length="410" mass="42896">MDLRSSTTLLGLATLSTILLSIPAGAADWTYSYCSSLNTGDQSTSYTWPYQSNGNCTNHCKQDGGPWAFAVIQYTNCWCSNYVPGTTADSSGCLVDCPGFPDEKCGNKDKGLYIYVQMDGQPSGTQGGSSSTAAPASSSQNSPPSSSPPPPPPSSPSPKPTSAPPPPQVVTSILTQNPETIEKTVTVQPAPSSSPPSTSTVFRFEPSVSHLLTGVQTKKPSTNDSPAATEQPVTVPTLVTESGMVITRTVVITPIPAASTGQDSNKSSTDVGAIAGGVAGGVVGLLAIVGVILFLLMRRRRQREQNGQEGGAGITRNVSTMSRAGLLGGQAEKTTPLTTTFGSQRSRHDDDSITPVTPSTRRLSQPILVDSRLNPAAVLTFHGNQSRESLGSIDDSRDYGRQLNVRNPDP</sequence>
<dbReference type="eggNOG" id="KOG4157">
    <property type="taxonomic scope" value="Eukaryota"/>
</dbReference>
<dbReference type="Proteomes" id="UP000016935">
    <property type="component" value="Unassembled WGS sequence"/>
</dbReference>
<organism evidence="9 10">
    <name type="scientific">Exserohilum turcicum (strain 28A)</name>
    <name type="common">Northern leaf blight fungus</name>
    <name type="synonym">Setosphaeria turcica</name>
    <dbReference type="NCBI Taxonomy" id="671987"/>
    <lineage>
        <taxon>Eukaryota</taxon>
        <taxon>Fungi</taxon>
        <taxon>Dikarya</taxon>
        <taxon>Ascomycota</taxon>
        <taxon>Pezizomycotina</taxon>
        <taxon>Dothideomycetes</taxon>
        <taxon>Pleosporomycetidae</taxon>
        <taxon>Pleosporales</taxon>
        <taxon>Pleosporineae</taxon>
        <taxon>Pleosporaceae</taxon>
        <taxon>Exserohilum</taxon>
    </lineage>
</organism>
<evidence type="ECO:0000256" key="7">
    <source>
        <dbReference type="SAM" id="SignalP"/>
    </source>
</evidence>
<dbReference type="GO" id="GO:0016020">
    <property type="term" value="C:membrane"/>
    <property type="evidence" value="ECO:0007669"/>
    <property type="project" value="UniProtKB-SubCell"/>
</dbReference>
<feature type="region of interest" description="Disordered" evidence="5">
    <location>
        <begin position="326"/>
        <end position="367"/>
    </location>
</feature>
<feature type="region of interest" description="Disordered" evidence="5">
    <location>
        <begin position="118"/>
        <end position="171"/>
    </location>
</feature>
<dbReference type="RefSeq" id="XP_008028828.1">
    <property type="nucleotide sequence ID" value="XM_008030637.1"/>
</dbReference>
<feature type="region of interest" description="Disordered" evidence="5">
    <location>
        <begin position="387"/>
        <end position="410"/>
    </location>
</feature>
<name>R0IE89_EXST2</name>
<feature type="transmembrane region" description="Helical" evidence="6">
    <location>
        <begin position="273"/>
        <end position="296"/>
    </location>
</feature>
<comment type="subcellular location">
    <subcellularLocation>
        <location evidence="1">Membrane</location>
        <topology evidence="1">Single-pass membrane protein</topology>
    </subcellularLocation>
</comment>
<reference evidence="9 10" key="1">
    <citation type="journal article" date="2012" name="PLoS Pathog.">
        <title>Diverse lifestyles and strategies of plant pathogenesis encoded in the genomes of eighteen Dothideomycetes fungi.</title>
        <authorList>
            <person name="Ohm R.A."/>
            <person name="Feau N."/>
            <person name="Henrissat B."/>
            <person name="Schoch C.L."/>
            <person name="Horwitz B.A."/>
            <person name="Barry K.W."/>
            <person name="Condon B.J."/>
            <person name="Copeland A.C."/>
            <person name="Dhillon B."/>
            <person name="Glaser F."/>
            <person name="Hesse C.N."/>
            <person name="Kosti I."/>
            <person name="LaButti K."/>
            <person name="Lindquist E.A."/>
            <person name="Lucas S."/>
            <person name="Salamov A.A."/>
            <person name="Bradshaw R.E."/>
            <person name="Ciuffetti L."/>
            <person name="Hamelin R.C."/>
            <person name="Kema G.H.J."/>
            <person name="Lawrence C."/>
            <person name="Scott J.A."/>
            <person name="Spatafora J.W."/>
            <person name="Turgeon B.G."/>
            <person name="de Wit P.J.G.M."/>
            <person name="Zhong S."/>
            <person name="Goodwin S.B."/>
            <person name="Grigoriev I.V."/>
        </authorList>
    </citation>
    <scope>NUCLEOTIDE SEQUENCE [LARGE SCALE GENOMIC DNA]</scope>
    <source>
        <strain evidence="10">28A</strain>
    </source>
</reference>
<evidence type="ECO:0000259" key="8">
    <source>
        <dbReference type="PROSITE" id="PS51212"/>
    </source>
</evidence>
<reference evidence="9 10" key="2">
    <citation type="journal article" date="2013" name="PLoS Genet.">
        <title>Comparative genome structure, secondary metabolite, and effector coding capacity across Cochliobolus pathogens.</title>
        <authorList>
            <person name="Condon B.J."/>
            <person name="Leng Y."/>
            <person name="Wu D."/>
            <person name="Bushley K.E."/>
            <person name="Ohm R.A."/>
            <person name="Otillar R."/>
            <person name="Martin J."/>
            <person name="Schackwitz W."/>
            <person name="Grimwood J."/>
            <person name="MohdZainudin N."/>
            <person name="Xue C."/>
            <person name="Wang R."/>
            <person name="Manning V.A."/>
            <person name="Dhillon B."/>
            <person name="Tu Z.J."/>
            <person name="Steffenson B.J."/>
            <person name="Salamov A."/>
            <person name="Sun H."/>
            <person name="Lowry S."/>
            <person name="LaButti K."/>
            <person name="Han J."/>
            <person name="Copeland A."/>
            <person name="Lindquist E."/>
            <person name="Barry K."/>
            <person name="Schmutz J."/>
            <person name="Baker S.E."/>
            <person name="Ciuffetti L.M."/>
            <person name="Grigoriev I.V."/>
            <person name="Zhong S."/>
            <person name="Turgeon B.G."/>
        </authorList>
    </citation>
    <scope>NUCLEOTIDE SEQUENCE [LARGE SCALE GENOMIC DNA]</scope>
    <source>
        <strain evidence="10">28A</strain>
    </source>
</reference>
<keyword evidence="2 6" id="KW-0812">Transmembrane</keyword>
<dbReference type="HOGENOM" id="CLU_024893_2_0_1"/>
<dbReference type="PANTHER" id="PTHR15549:SF26">
    <property type="entry name" value="AXIAL BUDDING PATTERN PROTEIN 2-RELATED"/>
    <property type="match status" value="1"/>
</dbReference>
<feature type="compositionally biased region" description="Low complexity" evidence="5">
    <location>
        <begin position="120"/>
        <end position="144"/>
    </location>
</feature>
<evidence type="ECO:0000313" key="9">
    <source>
        <dbReference type="EMBL" id="EOA83466.1"/>
    </source>
</evidence>